<accession>A0A077DFM2</accession>
<dbReference type="PANTHER" id="PTHR10655:SF17">
    <property type="entry name" value="LYSOPHOSPHOLIPASE-LIKE PROTEIN 1"/>
    <property type="match status" value="1"/>
</dbReference>
<dbReference type="PANTHER" id="PTHR10655">
    <property type="entry name" value="LYSOPHOSPHOLIPASE-RELATED"/>
    <property type="match status" value="1"/>
</dbReference>
<sequence length="220" mass="24473">MLDVIEKIQNPQKTVTHSIIWCHGLGADAHDFLPIVPDLKLSEQNNIRFIFPNAPVRPITIFGGQSTTAWYDILSPERINAQEDEAGLIASQKEIETLIEQEIQRGIPSEKIFLAGFSQGCAISLLTLTRTKYKLAGIIGLSGYLPLLNSTPKESVNLDTPIFMAHGTLDPVVNIELADISYQHLQSLGYTVSWHAYPMVHSVCLEEIEDIGNFINQYAK</sequence>
<protein>
    <submittedName>
        <fullName evidence="4">Carboxylesterase</fullName>
    </submittedName>
</protein>
<dbReference type="EMBL" id="CP009238">
    <property type="protein sequence ID" value="AIL32976.1"/>
    <property type="molecule type" value="Genomic_DNA"/>
</dbReference>
<dbReference type="Gene3D" id="3.40.50.1820">
    <property type="entry name" value="alpha/beta hydrolase"/>
    <property type="match status" value="1"/>
</dbReference>
<organism evidence="4 5">
    <name type="scientific">Basilea psittacipulmonis DSM 24701</name>
    <dbReference type="NCBI Taxonomy" id="1072685"/>
    <lineage>
        <taxon>Bacteria</taxon>
        <taxon>Pseudomonadati</taxon>
        <taxon>Pseudomonadota</taxon>
        <taxon>Betaproteobacteria</taxon>
        <taxon>Burkholderiales</taxon>
        <taxon>Alcaligenaceae</taxon>
        <taxon>Basilea</taxon>
    </lineage>
</organism>
<dbReference type="eggNOG" id="COG0400">
    <property type="taxonomic scope" value="Bacteria"/>
</dbReference>
<feature type="domain" description="Phospholipase/carboxylesterase/thioesterase" evidence="3">
    <location>
        <begin position="6"/>
        <end position="217"/>
    </location>
</feature>
<keyword evidence="5" id="KW-1185">Reference proteome</keyword>
<dbReference type="STRING" id="1072685.IX83_06300"/>
<proteinExistence type="inferred from homology"/>
<dbReference type="SUPFAM" id="SSF53474">
    <property type="entry name" value="alpha/beta-Hydrolases"/>
    <property type="match status" value="1"/>
</dbReference>
<dbReference type="KEGG" id="bpsi:IX83_06300"/>
<reference evidence="4 5" key="1">
    <citation type="journal article" date="2014" name="BMC Genomics">
        <title>A genomic perspective on a new bacterial genus and species from the Alcaligenaceae family, Basilea psittacipulmonis.</title>
        <authorList>
            <person name="Whiteson K.L."/>
            <person name="Hernandez D."/>
            <person name="Lazarevic V."/>
            <person name="Gaia N."/>
            <person name="Farinelli L."/>
            <person name="Francois P."/>
            <person name="Pilo P."/>
            <person name="Frey J."/>
            <person name="Schrenzel J."/>
        </authorList>
    </citation>
    <scope>NUCLEOTIDE SEQUENCE [LARGE SCALE GENOMIC DNA]</scope>
    <source>
        <strain evidence="4 5">DSM 24701</strain>
    </source>
</reference>
<comment type="similarity">
    <text evidence="1">Belongs to the AB hydrolase superfamily. AB hydrolase 2 family.</text>
</comment>
<evidence type="ECO:0000256" key="1">
    <source>
        <dbReference type="ARBA" id="ARBA00006499"/>
    </source>
</evidence>
<dbReference type="AlphaFoldDB" id="A0A077DFM2"/>
<dbReference type="InterPro" id="IPR003140">
    <property type="entry name" value="PLipase/COase/thioEstase"/>
</dbReference>
<dbReference type="InterPro" id="IPR029058">
    <property type="entry name" value="AB_hydrolase_fold"/>
</dbReference>
<keyword evidence="2" id="KW-0378">Hydrolase</keyword>
<dbReference type="GO" id="GO:0016787">
    <property type="term" value="F:hydrolase activity"/>
    <property type="evidence" value="ECO:0007669"/>
    <property type="project" value="UniProtKB-KW"/>
</dbReference>
<name>A0A077DFM2_9BURK</name>
<dbReference type="HOGENOM" id="CLU_049413_3_2_4"/>
<dbReference type="OrthoDB" id="9801763at2"/>
<evidence type="ECO:0000256" key="2">
    <source>
        <dbReference type="ARBA" id="ARBA00022801"/>
    </source>
</evidence>
<evidence type="ECO:0000313" key="5">
    <source>
        <dbReference type="Proteomes" id="UP000028945"/>
    </source>
</evidence>
<dbReference type="InterPro" id="IPR050565">
    <property type="entry name" value="LYPA1-2/EST-like"/>
</dbReference>
<dbReference type="Proteomes" id="UP000028945">
    <property type="component" value="Chromosome"/>
</dbReference>
<dbReference type="Pfam" id="PF02230">
    <property type="entry name" value="Abhydrolase_2"/>
    <property type="match status" value="1"/>
</dbReference>
<evidence type="ECO:0000259" key="3">
    <source>
        <dbReference type="Pfam" id="PF02230"/>
    </source>
</evidence>
<gene>
    <name evidence="4" type="ORF">IX83_06300</name>
</gene>
<dbReference type="RefSeq" id="WP_038500322.1">
    <property type="nucleotide sequence ID" value="NZ_AFWK01000002.1"/>
</dbReference>
<evidence type="ECO:0000313" key="4">
    <source>
        <dbReference type="EMBL" id="AIL32976.1"/>
    </source>
</evidence>